<dbReference type="GO" id="GO:0016052">
    <property type="term" value="P:carbohydrate catabolic process"/>
    <property type="evidence" value="ECO:0007669"/>
    <property type="project" value="InterPro"/>
</dbReference>
<organism evidence="2">
    <name type="scientific">marine metagenome</name>
    <dbReference type="NCBI Taxonomy" id="408172"/>
    <lineage>
        <taxon>unclassified sequences</taxon>
        <taxon>metagenomes</taxon>
        <taxon>ecological metagenomes</taxon>
    </lineage>
</organism>
<gene>
    <name evidence="2" type="ORF">METZ01_LOCUS126635</name>
</gene>
<reference evidence="2" key="1">
    <citation type="submission" date="2018-05" db="EMBL/GenBank/DDBJ databases">
        <authorList>
            <person name="Lanie J.A."/>
            <person name="Ng W.-L."/>
            <person name="Kazmierczak K.M."/>
            <person name="Andrzejewski T.M."/>
            <person name="Davidsen T.M."/>
            <person name="Wayne K.J."/>
            <person name="Tettelin H."/>
            <person name="Glass J.I."/>
            <person name="Rusch D."/>
            <person name="Podicherti R."/>
            <person name="Tsui H.-C.T."/>
            <person name="Winkler M.E."/>
        </authorList>
    </citation>
    <scope>NUCLEOTIDE SEQUENCE</scope>
</reference>
<dbReference type="GO" id="GO:0004553">
    <property type="term" value="F:hydrolase activity, hydrolyzing O-glycosyl compounds"/>
    <property type="evidence" value="ECO:0007669"/>
    <property type="project" value="InterPro"/>
</dbReference>
<dbReference type="Gene3D" id="2.60.40.1190">
    <property type="match status" value="1"/>
</dbReference>
<protein>
    <recommendedName>
        <fullName evidence="1">Carbohydrate-binding domain-containing protein</fullName>
    </recommendedName>
</protein>
<dbReference type="SUPFAM" id="SSF49344">
    <property type="entry name" value="CBD9-like"/>
    <property type="match status" value="1"/>
</dbReference>
<dbReference type="EMBL" id="UINC01017717">
    <property type="protein sequence ID" value="SVA73781.1"/>
    <property type="molecule type" value="Genomic_DNA"/>
</dbReference>
<evidence type="ECO:0000259" key="1">
    <source>
        <dbReference type="Pfam" id="PF06452"/>
    </source>
</evidence>
<dbReference type="GO" id="GO:0030246">
    <property type="term" value="F:carbohydrate binding"/>
    <property type="evidence" value="ECO:0007669"/>
    <property type="project" value="InterPro"/>
</dbReference>
<dbReference type="AlphaFoldDB" id="A0A381YAZ7"/>
<dbReference type="Pfam" id="PF06452">
    <property type="entry name" value="CBM9_1"/>
    <property type="match status" value="1"/>
</dbReference>
<dbReference type="CDD" id="cd09618">
    <property type="entry name" value="CBM9_like_2"/>
    <property type="match status" value="1"/>
</dbReference>
<feature type="domain" description="Carbohydrate-binding" evidence="1">
    <location>
        <begin position="50"/>
        <end position="207"/>
    </location>
</feature>
<name>A0A381YAZ7_9ZZZZ</name>
<evidence type="ECO:0000313" key="2">
    <source>
        <dbReference type="EMBL" id="SVA73781.1"/>
    </source>
</evidence>
<feature type="non-terminal residue" evidence="2">
    <location>
        <position position="1"/>
    </location>
</feature>
<proteinExistence type="predicted"/>
<accession>A0A381YAZ7</accession>
<dbReference type="InterPro" id="IPR010502">
    <property type="entry name" value="Carb-bd_dom_fam9"/>
</dbReference>
<sequence>VGHWIRVESFWKQCWVVLVFFHTGIGAGQGSDSFPLKTLQAVRADSPLSIDGHLDEAAWASAAVVEDFHQILPLEYAPSSQKTQFFLLYDDDALYVAGKMWDSEPDLITAKVLRQGGQSWTDDQFHVLLDPFNDKRSGYRFMVNPNGLRQEGLVINTSQVEWNWGGIWQAAATQDEEGWVAEARIPFKTLSFDPESDTWGINFTRKVSRDNETIGWVSRNQEQNPAIS</sequence>
<feature type="non-terminal residue" evidence="2">
    <location>
        <position position="228"/>
    </location>
</feature>